<gene>
    <name evidence="1" type="ORF">SDC9_150933</name>
</gene>
<proteinExistence type="predicted"/>
<dbReference type="EMBL" id="VSSQ01049629">
    <property type="protein sequence ID" value="MPN03701.1"/>
    <property type="molecule type" value="Genomic_DNA"/>
</dbReference>
<dbReference type="AlphaFoldDB" id="A0A645ENX1"/>
<evidence type="ECO:0000313" key="1">
    <source>
        <dbReference type="EMBL" id="MPN03701.1"/>
    </source>
</evidence>
<sequence length="122" mass="13767">MAKIICNSIEFAFLSEIRLQVLDNVILKTGYDWKKLNVKEKPVYRSEINQADAGPVAEVSVTAVTDSDPDAILKQFSSFPIVLRMKTDKATFYVGSQEYPVITEISDDKIFDNYSFKCKSSV</sequence>
<organism evidence="1">
    <name type="scientific">bioreactor metagenome</name>
    <dbReference type="NCBI Taxonomy" id="1076179"/>
    <lineage>
        <taxon>unclassified sequences</taxon>
        <taxon>metagenomes</taxon>
        <taxon>ecological metagenomes</taxon>
    </lineage>
</organism>
<accession>A0A645ENX1</accession>
<evidence type="ECO:0008006" key="2">
    <source>
        <dbReference type="Google" id="ProtNLM"/>
    </source>
</evidence>
<reference evidence="1" key="1">
    <citation type="submission" date="2019-08" db="EMBL/GenBank/DDBJ databases">
        <authorList>
            <person name="Kucharzyk K."/>
            <person name="Murdoch R.W."/>
            <person name="Higgins S."/>
            <person name="Loffler F."/>
        </authorList>
    </citation>
    <scope>NUCLEOTIDE SEQUENCE</scope>
</reference>
<comment type="caution">
    <text evidence="1">The sequence shown here is derived from an EMBL/GenBank/DDBJ whole genome shotgun (WGS) entry which is preliminary data.</text>
</comment>
<protein>
    <recommendedName>
        <fullName evidence="2">Phage tail protein</fullName>
    </recommendedName>
</protein>
<name>A0A645ENX1_9ZZZZ</name>